<feature type="transmembrane region" description="Helical" evidence="7">
    <location>
        <begin position="336"/>
        <end position="354"/>
    </location>
</feature>
<name>A0AAN9VEL8_9ORTH</name>
<proteinExistence type="predicted"/>
<evidence type="ECO:0000256" key="1">
    <source>
        <dbReference type="ARBA" id="ARBA00004370"/>
    </source>
</evidence>
<comment type="caution">
    <text evidence="8">The sequence shown here is derived from an EMBL/GenBank/DDBJ whole genome shotgun (WGS) entry which is preliminary data.</text>
</comment>
<feature type="transmembrane region" description="Helical" evidence="7">
    <location>
        <begin position="388"/>
        <end position="408"/>
    </location>
</feature>
<feature type="transmembrane region" description="Helical" evidence="7">
    <location>
        <begin position="420"/>
        <end position="438"/>
    </location>
</feature>
<dbReference type="PANTHER" id="PTHR48021:SF1">
    <property type="entry name" value="GH07001P-RELATED"/>
    <property type="match status" value="1"/>
</dbReference>
<evidence type="ECO:0000256" key="2">
    <source>
        <dbReference type="ARBA" id="ARBA00022692"/>
    </source>
</evidence>
<organism evidence="8 9">
    <name type="scientific">Gryllus longicercus</name>
    <dbReference type="NCBI Taxonomy" id="2509291"/>
    <lineage>
        <taxon>Eukaryota</taxon>
        <taxon>Metazoa</taxon>
        <taxon>Ecdysozoa</taxon>
        <taxon>Arthropoda</taxon>
        <taxon>Hexapoda</taxon>
        <taxon>Insecta</taxon>
        <taxon>Pterygota</taxon>
        <taxon>Neoptera</taxon>
        <taxon>Polyneoptera</taxon>
        <taxon>Orthoptera</taxon>
        <taxon>Ensifera</taxon>
        <taxon>Gryllidea</taxon>
        <taxon>Grylloidea</taxon>
        <taxon>Gryllidae</taxon>
        <taxon>Gryllinae</taxon>
        <taxon>Gryllus</taxon>
    </lineage>
</organism>
<dbReference type="InterPro" id="IPR036259">
    <property type="entry name" value="MFS_trans_sf"/>
</dbReference>
<reference evidence="8 9" key="1">
    <citation type="submission" date="2024-03" db="EMBL/GenBank/DDBJ databases">
        <title>The genome assembly and annotation of the cricket Gryllus longicercus Weissman &amp; Gray.</title>
        <authorList>
            <person name="Szrajer S."/>
            <person name="Gray D."/>
            <person name="Ylla G."/>
        </authorList>
    </citation>
    <scope>NUCLEOTIDE SEQUENCE [LARGE SCALE GENOMIC DNA]</scope>
    <source>
        <strain evidence="8">DAG 2021-001</strain>
        <tissue evidence="8">Whole body minus gut</tissue>
    </source>
</reference>
<dbReference type="PANTHER" id="PTHR48021">
    <property type="match status" value="1"/>
</dbReference>
<evidence type="ECO:0000256" key="4">
    <source>
        <dbReference type="ARBA" id="ARBA00023136"/>
    </source>
</evidence>
<dbReference type="InterPro" id="IPR050549">
    <property type="entry name" value="MFS_Trehalose_Transporter"/>
</dbReference>
<evidence type="ECO:0000256" key="3">
    <source>
        <dbReference type="ARBA" id="ARBA00022989"/>
    </source>
</evidence>
<gene>
    <name evidence="8" type="ORF">R5R35_010573</name>
</gene>
<feature type="coiled-coil region" evidence="5">
    <location>
        <begin position="244"/>
        <end position="278"/>
    </location>
</feature>
<dbReference type="Pfam" id="PF00083">
    <property type="entry name" value="Sugar_tr"/>
    <property type="match status" value="1"/>
</dbReference>
<keyword evidence="9" id="KW-1185">Reference proteome</keyword>
<keyword evidence="5" id="KW-0175">Coiled coil</keyword>
<evidence type="ECO:0000256" key="5">
    <source>
        <dbReference type="SAM" id="Coils"/>
    </source>
</evidence>
<feature type="transmembrane region" description="Helical" evidence="7">
    <location>
        <begin position="128"/>
        <end position="144"/>
    </location>
</feature>
<accession>A0AAN9VEL8</accession>
<dbReference type="EMBL" id="JAZDUA010000313">
    <property type="protein sequence ID" value="KAK7794881.1"/>
    <property type="molecule type" value="Genomic_DNA"/>
</dbReference>
<dbReference type="GO" id="GO:0022857">
    <property type="term" value="F:transmembrane transporter activity"/>
    <property type="evidence" value="ECO:0007669"/>
    <property type="project" value="InterPro"/>
</dbReference>
<feature type="region of interest" description="Disordered" evidence="6">
    <location>
        <begin position="504"/>
        <end position="525"/>
    </location>
</feature>
<evidence type="ECO:0000313" key="8">
    <source>
        <dbReference type="EMBL" id="KAK7794881.1"/>
    </source>
</evidence>
<dbReference type="AlphaFoldDB" id="A0AAN9VEL8"/>
<feature type="transmembrane region" description="Helical" evidence="7">
    <location>
        <begin position="102"/>
        <end position="121"/>
    </location>
</feature>
<dbReference type="Gene3D" id="1.20.1250.20">
    <property type="entry name" value="MFS general substrate transporter like domains"/>
    <property type="match status" value="1"/>
</dbReference>
<evidence type="ECO:0000313" key="9">
    <source>
        <dbReference type="Proteomes" id="UP001378592"/>
    </source>
</evidence>
<evidence type="ECO:0000256" key="7">
    <source>
        <dbReference type="SAM" id="Phobius"/>
    </source>
</evidence>
<dbReference type="InterPro" id="IPR005828">
    <property type="entry name" value="MFS_sugar_transport-like"/>
</dbReference>
<dbReference type="SUPFAM" id="SSF103473">
    <property type="entry name" value="MFS general substrate transporter"/>
    <property type="match status" value="1"/>
</dbReference>
<keyword evidence="3 7" id="KW-1133">Transmembrane helix</keyword>
<feature type="transmembrane region" description="Helical" evidence="7">
    <location>
        <begin position="295"/>
        <end position="316"/>
    </location>
</feature>
<feature type="transmembrane region" description="Helical" evidence="7">
    <location>
        <begin position="458"/>
        <end position="480"/>
    </location>
</feature>
<keyword evidence="2 7" id="KW-0812">Transmembrane</keyword>
<feature type="transmembrane region" description="Helical" evidence="7">
    <location>
        <begin position="156"/>
        <end position="177"/>
    </location>
</feature>
<comment type="subcellular location">
    <subcellularLocation>
        <location evidence="1">Membrane</location>
    </subcellularLocation>
</comment>
<feature type="transmembrane region" description="Helical" evidence="7">
    <location>
        <begin position="363"/>
        <end position="382"/>
    </location>
</feature>
<feature type="transmembrane region" description="Helical" evidence="7">
    <location>
        <begin position="64"/>
        <end position="82"/>
    </location>
</feature>
<keyword evidence="4 7" id="KW-0472">Membrane</keyword>
<protein>
    <recommendedName>
        <fullName evidence="10">Sugar transporter</fullName>
    </recommendedName>
</protein>
<dbReference type="GO" id="GO:0016020">
    <property type="term" value="C:membrane"/>
    <property type="evidence" value="ECO:0007669"/>
    <property type="project" value="UniProtKB-SubCell"/>
</dbReference>
<evidence type="ECO:0000256" key="6">
    <source>
        <dbReference type="SAM" id="MobiDB-lite"/>
    </source>
</evidence>
<feature type="transmembrane region" description="Helical" evidence="7">
    <location>
        <begin position="189"/>
        <end position="206"/>
    </location>
</feature>
<dbReference type="Proteomes" id="UP001378592">
    <property type="component" value="Unassembled WGS sequence"/>
</dbReference>
<evidence type="ECO:0008006" key="10">
    <source>
        <dbReference type="Google" id="ProtNLM"/>
    </source>
</evidence>
<sequence length="525" mass="58587">MFAMSEGLTLTPAVLRVELTSMQTPRSDPTLCGPSGGHSEDAATKTFCIAPPPARRRNPGLRQWIAAVIVNMLYMAEAAGYLAKQKIIFSQEDDMPSIRRSINVSMWVAGILSFLLHFIILQLLKRKFHIIIICIVYYATALAMSIDTDNSYKTNYFISVLWAIASTGTMMFVSVYISETTPDHTRGKLIAIKTLFRYLVFSFSLLKYPLIPHSWLVIAIPTVVLLSCFWLPETPVFLLRRGNVDATKQSLRRLHGNAAEVEQEVEKLRTLLKATHSDTNNTIAALRKFSNIRTLGYSGLAIILSLLDFLSGVVLAEGNIMVQNIGVGKGQLLPMLIINLIIFISCTMTGLLMCDRIGHRKTLLVSIVVCSVALLLNGIWYWNVDSFWVLSIIAFLLAALHFFGYSFGMSFLPTAITIDIFPPSLLYILLAITGIISWPFYSDRNISLSIYNYTFDTIYIYLLLLSAVCALTVPLVYFLLPETTNKHVGALLLENRVVNTTCPDNKNSRSNKYNECNSSSTSPQA</sequence>
<feature type="transmembrane region" description="Helical" evidence="7">
    <location>
        <begin position="212"/>
        <end position="231"/>
    </location>
</feature>